<evidence type="ECO:0000313" key="4">
    <source>
        <dbReference type="Proteomes" id="UP000324222"/>
    </source>
</evidence>
<keyword evidence="4" id="KW-1185">Reference proteome</keyword>
<name>A0A5B7CN24_PORTR</name>
<keyword evidence="2" id="KW-0472">Membrane</keyword>
<gene>
    <name evidence="3" type="primary">Hm13_1</name>
    <name evidence="3" type="ORF">E2C01_003690</name>
</gene>
<dbReference type="OrthoDB" id="29661at2759"/>
<feature type="region of interest" description="Disordered" evidence="1">
    <location>
        <begin position="1"/>
        <end position="32"/>
    </location>
</feature>
<proteinExistence type="predicted"/>
<keyword evidence="2" id="KW-1133">Transmembrane helix</keyword>
<accession>A0A5B7CN24</accession>
<evidence type="ECO:0000256" key="2">
    <source>
        <dbReference type="SAM" id="Phobius"/>
    </source>
</evidence>
<comment type="caution">
    <text evidence="3">The sequence shown here is derived from an EMBL/GenBank/DDBJ whole genome shotgun (WGS) entry which is preliminary data.</text>
</comment>
<dbReference type="EMBL" id="VSRR010000142">
    <property type="protein sequence ID" value="MPC11037.1"/>
    <property type="molecule type" value="Genomic_DNA"/>
</dbReference>
<dbReference type="Proteomes" id="UP000324222">
    <property type="component" value="Unassembled WGS sequence"/>
</dbReference>
<sequence>MADVEEATAPGLENVTQGSFNDSQAAVNGTGKVPSTPEGMALAYGSLVMMALVPIVCGAFRSVKHQQQQKVTAADSSHLSPGLGHALAIPRGALFMLHTPLHFPVPSRPGTALVRAPLSARRCVMRVLRCCRPGER</sequence>
<feature type="transmembrane region" description="Helical" evidence="2">
    <location>
        <begin position="41"/>
        <end position="60"/>
    </location>
</feature>
<feature type="compositionally biased region" description="Polar residues" evidence="1">
    <location>
        <begin position="14"/>
        <end position="27"/>
    </location>
</feature>
<evidence type="ECO:0000256" key="1">
    <source>
        <dbReference type="SAM" id="MobiDB-lite"/>
    </source>
</evidence>
<reference evidence="3 4" key="1">
    <citation type="submission" date="2019-05" db="EMBL/GenBank/DDBJ databases">
        <title>Another draft genome of Portunus trituberculatus and its Hox gene families provides insights of decapod evolution.</title>
        <authorList>
            <person name="Jeong J.-H."/>
            <person name="Song I."/>
            <person name="Kim S."/>
            <person name="Choi T."/>
            <person name="Kim D."/>
            <person name="Ryu S."/>
            <person name="Kim W."/>
        </authorList>
    </citation>
    <scope>NUCLEOTIDE SEQUENCE [LARGE SCALE GENOMIC DNA]</scope>
    <source>
        <tissue evidence="3">Muscle</tissue>
    </source>
</reference>
<protein>
    <submittedName>
        <fullName evidence="3">Minor histocompatibility antigen H13</fullName>
    </submittedName>
</protein>
<dbReference type="AlphaFoldDB" id="A0A5B7CN24"/>
<keyword evidence="2" id="KW-0812">Transmembrane</keyword>
<evidence type="ECO:0000313" key="3">
    <source>
        <dbReference type="EMBL" id="MPC11037.1"/>
    </source>
</evidence>
<organism evidence="3 4">
    <name type="scientific">Portunus trituberculatus</name>
    <name type="common">Swimming crab</name>
    <name type="synonym">Neptunus trituberculatus</name>
    <dbReference type="NCBI Taxonomy" id="210409"/>
    <lineage>
        <taxon>Eukaryota</taxon>
        <taxon>Metazoa</taxon>
        <taxon>Ecdysozoa</taxon>
        <taxon>Arthropoda</taxon>
        <taxon>Crustacea</taxon>
        <taxon>Multicrustacea</taxon>
        <taxon>Malacostraca</taxon>
        <taxon>Eumalacostraca</taxon>
        <taxon>Eucarida</taxon>
        <taxon>Decapoda</taxon>
        <taxon>Pleocyemata</taxon>
        <taxon>Brachyura</taxon>
        <taxon>Eubrachyura</taxon>
        <taxon>Portunoidea</taxon>
        <taxon>Portunidae</taxon>
        <taxon>Portuninae</taxon>
        <taxon>Portunus</taxon>
    </lineage>
</organism>